<dbReference type="Proteomes" id="UP000037035">
    <property type="component" value="Unassembled WGS sequence"/>
</dbReference>
<dbReference type="PANTHER" id="PTHR46564:SF1">
    <property type="entry name" value="TRANSPOSASE"/>
    <property type="match status" value="1"/>
</dbReference>
<dbReference type="EMBL" id="LAVV01007042">
    <property type="protein sequence ID" value="KNZ57336.1"/>
    <property type="molecule type" value="Genomic_DNA"/>
</dbReference>
<dbReference type="OrthoDB" id="2505990at2759"/>
<gene>
    <name evidence="1" type="ORF">VP01_2185g3</name>
</gene>
<reference evidence="1 2" key="1">
    <citation type="submission" date="2015-08" db="EMBL/GenBank/DDBJ databases">
        <title>Next Generation Sequencing and Analysis of the Genome of Puccinia sorghi L Schw, the Causal Agent of Maize Common Rust.</title>
        <authorList>
            <person name="Rochi L."/>
            <person name="Burguener G."/>
            <person name="Darino M."/>
            <person name="Turjanski A."/>
            <person name="Kreff E."/>
            <person name="Dieguez M.J."/>
            <person name="Sacco F."/>
        </authorList>
    </citation>
    <scope>NUCLEOTIDE SEQUENCE [LARGE SCALE GENOMIC DNA]</scope>
    <source>
        <strain evidence="1 2">RO10H11247</strain>
    </source>
</reference>
<dbReference type="VEuPathDB" id="FungiDB:VP01_2185g3"/>
<comment type="caution">
    <text evidence="1">The sequence shown here is derived from an EMBL/GenBank/DDBJ whole genome shotgun (WGS) entry which is preliminary data.</text>
</comment>
<evidence type="ECO:0000313" key="2">
    <source>
        <dbReference type="Proteomes" id="UP000037035"/>
    </source>
</evidence>
<evidence type="ECO:0000313" key="1">
    <source>
        <dbReference type="EMBL" id="KNZ57336.1"/>
    </source>
</evidence>
<name>A0A0L6V994_9BASI</name>
<keyword evidence="2" id="KW-1185">Reference proteome</keyword>
<protein>
    <submittedName>
        <fullName evidence="1">Uncharacterized protein</fullName>
    </submittedName>
</protein>
<organism evidence="1 2">
    <name type="scientific">Puccinia sorghi</name>
    <dbReference type="NCBI Taxonomy" id="27349"/>
    <lineage>
        <taxon>Eukaryota</taxon>
        <taxon>Fungi</taxon>
        <taxon>Dikarya</taxon>
        <taxon>Basidiomycota</taxon>
        <taxon>Pucciniomycotina</taxon>
        <taxon>Pucciniomycetes</taxon>
        <taxon>Pucciniales</taxon>
        <taxon>Pucciniaceae</taxon>
        <taxon>Puccinia</taxon>
    </lineage>
</organism>
<dbReference type="AlphaFoldDB" id="A0A0L6V994"/>
<accession>A0A0L6V994</accession>
<sequence>MKNSSTRQHQNRSVSQSYTPAIIILVVQMLLDGISQDFICDSLGYSISRQSFKRWMNLFEKTKCVVHDPETYATRGPTATL</sequence>
<proteinExistence type="predicted"/>
<dbReference type="PANTHER" id="PTHR46564">
    <property type="entry name" value="TRANSPOSASE"/>
    <property type="match status" value="1"/>
</dbReference>